<sequence>MDTLTHTQFTEAGLADWRDLAQGIHARFATGDFATGLRFVTAVGQAAEEAGHHPDVTLTYPHVDIMLVSHDAGGLTPRDLDLAGQISDIARDSGVSAAVEALVEVELSLDTADGQTIGPFWAALLTGSTDSFADGQVRDSGGRVPLLWFQDTDAHETPRQRFHLDVWVPTELAEQRIAAGVAAGGTVVDDSAAPSFVVLADAEGNRACVCTTDR</sequence>
<gene>
    <name evidence="7" type="ORF">NF557_07670</name>
</gene>
<dbReference type="Gene3D" id="3.10.180.10">
    <property type="entry name" value="2,3-Dihydroxybiphenyl 1,2-Dioxygenase, domain 1"/>
    <property type="match status" value="1"/>
</dbReference>
<feature type="domain" description="Glyoxalase-like" evidence="6">
    <location>
        <begin position="107"/>
        <end position="210"/>
    </location>
</feature>
<dbReference type="GO" id="GO:0008124">
    <property type="term" value="F:4-alpha-hydroxytetrahydrobiopterin dehydratase activity"/>
    <property type="evidence" value="ECO:0007669"/>
    <property type="project" value="UniProtKB-EC"/>
</dbReference>
<protein>
    <recommendedName>
        <fullName evidence="4">Putative pterin-4-alpha-carbinolamine dehydratase</fullName>
        <ecNumber evidence="3">4.2.1.96</ecNumber>
    </recommendedName>
</protein>
<dbReference type="SUPFAM" id="SSF55248">
    <property type="entry name" value="PCD-like"/>
    <property type="match status" value="1"/>
</dbReference>
<proteinExistence type="inferred from homology"/>
<keyword evidence="5 7" id="KW-0456">Lyase</keyword>
<evidence type="ECO:0000256" key="3">
    <source>
        <dbReference type="ARBA" id="ARBA00013252"/>
    </source>
</evidence>
<dbReference type="InterPro" id="IPR001533">
    <property type="entry name" value="Pterin_deHydtase"/>
</dbReference>
<dbReference type="InterPro" id="IPR041581">
    <property type="entry name" value="Glyoxalase_6"/>
</dbReference>
<keyword evidence="8" id="KW-1185">Reference proteome</keyword>
<reference evidence="7" key="1">
    <citation type="submission" date="2022-06" db="EMBL/GenBank/DDBJ databases">
        <title>Ornithinimicrobium JY.X270.</title>
        <authorList>
            <person name="Huang Y."/>
        </authorList>
    </citation>
    <scope>NUCLEOTIDE SEQUENCE</scope>
    <source>
        <strain evidence="7">JY.X270</strain>
    </source>
</reference>
<accession>A0ABY4YN43</accession>
<dbReference type="InterPro" id="IPR036428">
    <property type="entry name" value="PCD_sf"/>
</dbReference>
<comment type="catalytic activity">
    <reaction evidence="1">
        <text>(4aS,6R)-4a-hydroxy-L-erythro-5,6,7,8-tetrahydrobiopterin = (6R)-L-erythro-6,7-dihydrobiopterin + H2O</text>
        <dbReference type="Rhea" id="RHEA:11920"/>
        <dbReference type="ChEBI" id="CHEBI:15377"/>
        <dbReference type="ChEBI" id="CHEBI:15642"/>
        <dbReference type="ChEBI" id="CHEBI:43120"/>
        <dbReference type="EC" id="4.2.1.96"/>
    </reaction>
</comment>
<dbReference type="InterPro" id="IPR029068">
    <property type="entry name" value="Glyas_Bleomycin-R_OHBP_Dase"/>
</dbReference>
<evidence type="ECO:0000256" key="5">
    <source>
        <dbReference type="ARBA" id="ARBA00023239"/>
    </source>
</evidence>
<comment type="similarity">
    <text evidence="2">Belongs to the pterin-4-alpha-carbinolamine dehydratase family.</text>
</comment>
<organism evidence="7 8">
    <name type="scientific">Ornithinimicrobium cryptoxanthini</name>
    <dbReference type="NCBI Taxonomy" id="2934161"/>
    <lineage>
        <taxon>Bacteria</taxon>
        <taxon>Bacillati</taxon>
        <taxon>Actinomycetota</taxon>
        <taxon>Actinomycetes</taxon>
        <taxon>Micrococcales</taxon>
        <taxon>Ornithinimicrobiaceae</taxon>
        <taxon>Ornithinimicrobium</taxon>
    </lineage>
</organism>
<evidence type="ECO:0000256" key="2">
    <source>
        <dbReference type="ARBA" id="ARBA00006472"/>
    </source>
</evidence>
<dbReference type="Proteomes" id="UP001056535">
    <property type="component" value="Chromosome"/>
</dbReference>
<dbReference type="RefSeq" id="WP_252623307.1">
    <property type="nucleotide sequence ID" value="NZ_CP099490.1"/>
</dbReference>
<dbReference type="Gene3D" id="3.30.1360.20">
    <property type="entry name" value="Transcriptional coactivator/pterin dehydratase"/>
    <property type="match status" value="1"/>
</dbReference>
<dbReference type="EMBL" id="CP099490">
    <property type="protein sequence ID" value="USQ77763.1"/>
    <property type="molecule type" value="Genomic_DNA"/>
</dbReference>
<dbReference type="CDD" id="cd00488">
    <property type="entry name" value="PCD_DCoH"/>
    <property type="match status" value="1"/>
</dbReference>
<dbReference type="PANTHER" id="PTHR12599:SF0">
    <property type="entry name" value="PTERIN-4-ALPHA-CARBINOLAMINE DEHYDRATASE"/>
    <property type="match status" value="1"/>
</dbReference>
<dbReference type="PANTHER" id="PTHR12599">
    <property type="entry name" value="PTERIN-4-ALPHA-CARBINOLAMINE DEHYDRATASE"/>
    <property type="match status" value="1"/>
</dbReference>
<evidence type="ECO:0000256" key="4">
    <source>
        <dbReference type="ARBA" id="ARBA00021735"/>
    </source>
</evidence>
<dbReference type="Pfam" id="PF18029">
    <property type="entry name" value="Glyoxalase_6"/>
    <property type="match status" value="1"/>
</dbReference>
<evidence type="ECO:0000256" key="1">
    <source>
        <dbReference type="ARBA" id="ARBA00001554"/>
    </source>
</evidence>
<evidence type="ECO:0000313" key="8">
    <source>
        <dbReference type="Proteomes" id="UP001056535"/>
    </source>
</evidence>
<dbReference type="Pfam" id="PF01329">
    <property type="entry name" value="Pterin_4a"/>
    <property type="match status" value="1"/>
</dbReference>
<dbReference type="EC" id="4.2.1.96" evidence="3"/>
<name>A0ABY4YN43_9MICO</name>
<evidence type="ECO:0000259" key="6">
    <source>
        <dbReference type="Pfam" id="PF18029"/>
    </source>
</evidence>
<evidence type="ECO:0000313" key="7">
    <source>
        <dbReference type="EMBL" id="USQ77763.1"/>
    </source>
</evidence>